<dbReference type="EMBL" id="FOIS01000001">
    <property type="protein sequence ID" value="SEV89226.1"/>
    <property type="molecule type" value="Genomic_DNA"/>
</dbReference>
<dbReference type="eggNOG" id="arCOG11427">
    <property type="taxonomic scope" value="Archaea"/>
</dbReference>
<name>A0A1I0MLL2_9EURY</name>
<evidence type="ECO:0000313" key="1">
    <source>
        <dbReference type="EMBL" id="SEV89226.1"/>
    </source>
</evidence>
<proteinExistence type="predicted"/>
<evidence type="ECO:0000313" key="2">
    <source>
        <dbReference type="Proteomes" id="UP000183275"/>
    </source>
</evidence>
<sequence>MSDDSLRSTSRRSFVKYGALSTGALVGAGGATTNVGVQSGESDDDPVKQGVMYPYQLTPERRATVVEAGLDWRADRLDEVYQANVIAYDHAPSYRAFLFTPAATVEADQAIELGTVRGSPAADGDRFVTVGLESGTAAGE</sequence>
<reference evidence="2" key="1">
    <citation type="submission" date="2016-10" db="EMBL/GenBank/DDBJ databases">
        <authorList>
            <person name="Varghese N."/>
        </authorList>
    </citation>
    <scope>NUCLEOTIDE SEQUENCE [LARGE SCALE GENOMIC DNA]</scope>
    <source>
        <strain evidence="2">CGMCC 1.12284</strain>
    </source>
</reference>
<accession>A0A1I0MLL2</accession>
<organism evidence="1 2">
    <name type="scientific">Natrinema salifodinae</name>
    <dbReference type="NCBI Taxonomy" id="1202768"/>
    <lineage>
        <taxon>Archaea</taxon>
        <taxon>Methanobacteriati</taxon>
        <taxon>Methanobacteriota</taxon>
        <taxon>Stenosarchaea group</taxon>
        <taxon>Halobacteria</taxon>
        <taxon>Halobacteriales</taxon>
        <taxon>Natrialbaceae</taxon>
        <taxon>Natrinema</taxon>
    </lineage>
</organism>
<gene>
    <name evidence="1" type="ORF">SAMN05216285_1128</name>
</gene>
<dbReference type="Proteomes" id="UP000183275">
    <property type="component" value="Unassembled WGS sequence"/>
</dbReference>
<dbReference type="RefSeq" id="WP_049990402.1">
    <property type="nucleotide sequence ID" value="NZ_FOIS01000001.1"/>
</dbReference>
<dbReference type="OrthoDB" id="168187at2157"/>
<dbReference type="PROSITE" id="PS51318">
    <property type="entry name" value="TAT"/>
    <property type="match status" value="1"/>
</dbReference>
<keyword evidence="2" id="KW-1185">Reference proteome</keyword>
<protein>
    <submittedName>
        <fullName evidence="1">Uncharacterized protein</fullName>
    </submittedName>
</protein>
<dbReference type="AlphaFoldDB" id="A0A1I0MLL2"/>
<dbReference type="STRING" id="1202768.SAMN05216285_1128"/>
<dbReference type="InterPro" id="IPR006311">
    <property type="entry name" value="TAT_signal"/>
</dbReference>